<dbReference type="Proteomes" id="UP000034688">
    <property type="component" value="Unassembled WGS sequence"/>
</dbReference>
<comment type="similarity">
    <text evidence="1 5">Belongs to the universal ribosomal protein uL22 family.</text>
</comment>
<dbReference type="Pfam" id="PF00237">
    <property type="entry name" value="Ribosomal_L22"/>
    <property type="match status" value="1"/>
</dbReference>
<dbReference type="STRING" id="1618477.UR54_C0009G0022"/>
<gene>
    <name evidence="7" type="ORF">UR54_C0009G0022</name>
</gene>
<dbReference type="EMBL" id="LBPP01000009">
    <property type="protein sequence ID" value="KKP60692.1"/>
    <property type="molecule type" value="Genomic_DNA"/>
</dbReference>
<dbReference type="InterPro" id="IPR036394">
    <property type="entry name" value="Ribosomal_uL22_sf"/>
</dbReference>
<comment type="subunit">
    <text evidence="6">Part of the 50S ribosomal subunit.</text>
</comment>
<evidence type="ECO:0000256" key="6">
    <source>
        <dbReference type="RuleBase" id="RU004006"/>
    </source>
</evidence>
<reference evidence="7 8" key="1">
    <citation type="journal article" date="2015" name="Nature">
        <title>rRNA introns, odd ribosomes, and small enigmatic genomes across a large radiation of phyla.</title>
        <authorList>
            <person name="Brown C.T."/>
            <person name="Hug L.A."/>
            <person name="Thomas B.C."/>
            <person name="Sharon I."/>
            <person name="Castelle C.J."/>
            <person name="Singh A."/>
            <person name="Wilkins M.J."/>
            <person name="Williams K.H."/>
            <person name="Banfield J.F."/>
        </authorList>
    </citation>
    <scope>NUCLEOTIDE SEQUENCE [LARGE SCALE GENOMIC DNA]</scope>
</reference>
<keyword evidence="2 5" id="KW-0689">Ribosomal protein</keyword>
<keyword evidence="3 5" id="KW-0687">Ribonucleoprotein</keyword>
<evidence type="ECO:0000313" key="8">
    <source>
        <dbReference type="Proteomes" id="UP000034688"/>
    </source>
</evidence>
<accession>A0A0G0E015</accession>
<sequence>MESKTYFINLPVSPKKARFYLPAIKKLKPINSLDYLYYERTDAAGILYKAIKSAISSARQLLKVEDNLLNFKLLTVEQGQKLKRFRPGSRGNAKPINRRMSHIKIILEAKNVEKKKLEVKKPTFVKAFPVAKALGDKSVGKKKK</sequence>
<evidence type="ECO:0000256" key="3">
    <source>
        <dbReference type="ARBA" id="ARBA00023274"/>
    </source>
</evidence>
<dbReference type="SUPFAM" id="SSF54843">
    <property type="entry name" value="Ribosomal protein L22"/>
    <property type="match status" value="1"/>
</dbReference>
<comment type="caution">
    <text evidence="7">The sequence shown here is derived from an EMBL/GenBank/DDBJ whole genome shotgun (WGS) entry which is preliminary data.</text>
</comment>
<dbReference type="AlphaFoldDB" id="A0A0G0E015"/>
<keyword evidence="6" id="KW-0699">rRNA-binding</keyword>
<evidence type="ECO:0000256" key="5">
    <source>
        <dbReference type="RuleBase" id="RU004005"/>
    </source>
</evidence>
<evidence type="ECO:0000256" key="1">
    <source>
        <dbReference type="ARBA" id="ARBA00009451"/>
    </source>
</evidence>
<dbReference type="GO" id="GO:0006412">
    <property type="term" value="P:translation"/>
    <property type="evidence" value="ECO:0007669"/>
    <property type="project" value="InterPro"/>
</dbReference>
<evidence type="ECO:0000313" key="7">
    <source>
        <dbReference type="EMBL" id="KKP60692.1"/>
    </source>
</evidence>
<name>A0A0G0E015_9BACT</name>
<keyword evidence="6" id="KW-0694">RNA-binding</keyword>
<dbReference type="GO" id="GO:0019843">
    <property type="term" value="F:rRNA binding"/>
    <property type="evidence" value="ECO:0007669"/>
    <property type="project" value="UniProtKB-KW"/>
</dbReference>
<dbReference type="InterPro" id="IPR001063">
    <property type="entry name" value="Ribosomal_uL22"/>
</dbReference>
<dbReference type="GO" id="GO:0003735">
    <property type="term" value="F:structural constituent of ribosome"/>
    <property type="evidence" value="ECO:0007669"/>
    <property type="project" value="InterPro"/>
</dbReference>
<evidence type="ECO:0000256" key="4">
    <source>
        <dbReference type="ARBA" id="ARBA00035480"/>
    </source>
</evidence>
<protein>
    <recommendedName>
        <fullName evidence="4">50S ribosomal protein L22</fullName>
    </recommendedName>
</protein>
<dbReference type="Gene3D" id="3.90.470.10">
    <property type="entry name" value="Ribosomal protein L22/L17"/>
    <property type="match status" value="1"/>
</dbReference>
<evidence type="ECO:0000256" key="2">
    <source>
        <dbReference type="ARBA" id="ARBA00022980"/>
    </source>
</evidence>
<proteinExistence type="inferred from homology"/>
<organism evidence="7 8">
    <name type="scientific">Candidatus Roizmanbacteria bacterium GW2011_GWA2_34_18</name>
    <dbReference type="NCBI Taxonomy" id="1618477"/>
    <lineage>
        <taxon>Bacteria</taxon>
        <taxon>Candidatus Roizmaniibacteriota</taxon>
    </lineage>
</organism>
<dbReference type="GO" id="GO:1990904">
    <property type="term" value="C:ribonucleoprotein complex"/>
    <property type="evidence" value="ECO:0007669"/>
    <property type="project" value="UniProtKB-KW"/>
</dbReference>
<dbReference type="GO" id="GO:0005840">
    <property type="term" value="C:ribosome"/>
    <property type="evidence" value="ECO:0007669"/>
    <property type="project" value="UniProtKB-KW"/>
</dbReference>